<proteinExistence type="predicted"/>
<feature type="region of interest" description="Disordered" evidence="1">
    <location>
        <begin position="723"/>
        <end position="757"/>
    </location>
</feature>
<dbReference type="EMBL" id="LFIW01000022">
    <property type="protein sequence ID" value="KZL88257.1"/>
    <property type="molecule type" value="Genomic_DNA"/>
</dbReference>
<feature type="compositionally biased region" description="Polar residues" evidence="1">
    <location>
        <begin position="609"/>
        <end position="626"/>
    </location>
</feature>
<feature type="compositionally biased region" description="Basic and acidic residues" evidence="1">
    <location>
        <begin position="786"/>
        <end position="798"/>
    </location>
</feature>
<feature type="compositionally biased region" description="Polar residues" evidence="1">
    <location>
        <begin position="122"/>
        <end position="143"/>
    </location>
</feature>
<feature type="compositionally biased region" description="Polar residues" evidence="1">
    <location>
        <begin position="55"/>
        <end position="69"/>
    </location>
</feature>
<comment type="caution">
    <text evidence="2">The sequence shown here is derived from an EMBL/GenBank/DDBJ whole genome shotgun (WGS) entry which is preliminary data.</text>
</comment>
<feature type="compositionally biased region" description="Basic and acidic residues" evidence="1">
    <location>
        <begin position="301"/>
        <end position="323"/>
    </location>
</feature>
<feature type="region of interest" description="Disordered" evidence="1">
    <location>
        <begin position="786"/>
        <end position="811"/>
    </location>
</feature>
<keyword evidence="3" id="KW-1185">Reference proteome</keyword>
<accession>A0A162Q9G7</accession>
<feature type="compositionally biased region" description="Basic and acidic residues" evidence="1">
    <location>
        <begin position="163"/>
        <end position="180"/>
    </location>
</feature>
<evidence type="ECO:0000256" key="1">
    <source>
        <dbReference type="SAM" id="MobiDB-lite"/>
    </source>
</evidence>
<gene>
    <name evidence="2" type="ORF">CI238_01197</name>
</gene>
<feature type="region of interest" description="Disordered" evidence="1">
    <location>
        <begin position="292"/>
        <end position="329"/>
    </location>
</feature>
<feature type="compositionally biased region" description="Low complexity" evidence="1">
    <location>
        <begin position="567"/>
        <end position="581"/>
    </location>
</feature>
<feature type="compositionally biased region" description="Polar residues" evidence="1">
    <location>
        <begin position="91"/>
        <end position="104"/>
    </location>
</feature>
<organism evidence="2 3">
    <name type="scientific">Colletotrichum incanum</name>
    <name type="common">Soybean anthracnose fungus</name>
    <dbReference type="NCBI Taxonomy" id="1573173"/>
    <lineage>
        <taxon>Eukaryota</taxon>
        <taxon>Fungi</taxon>
        <taxon>Dikarya</taxon>
        <taxon>Ascomycota</taxon>
        <taxon>Pezizomycotina</taxon>
        <taxon>Sordariomycetes</taxon>
        <taxon>Hypocreomycetidae</taxon>
        <taxon>Glomerellales</taxon>
        <taxon>Glomerellaceae</taxon>
        <taxon>Colletotrichum</taxon>
        <taxon>Colletotrichum spaethianum species complex</taxon>
    </lineage>
</organism>
<feature type="region of interest" description="Disordered" evidence="1">
    <location>
        <begin position="29"/>
        <end position="180"/>
    </location>
</feature>
<feature type="compositionally biased region" description="Basic and acidic residues" evidence="1">
    <location>
        <begin position="29"/>
        <end position="40"/>
    </location>
</feature>
<feature type="region of interest" description="Disordered" evidence="1">
    <location>
        <begin position="566"/>
        <end position="652"/>
    </location>
</feature>
<dbReference type="STRING" id="1573173.A0A162Q9G7"/>
<reference evidence="2 3" key="1">
    <citation type="submission" date="2015-06" db="EMBL/GenBank/DDBJ databases">
        <title>Survival trade-offs in plant roots during colonization by closely related pathogenic and mutualistic fungi.</title>
        <authorList>
            <person name="Hacquard S."/>
            <person name="Kracher B."/>
            <person name="Hiruma K."/>
            <person name="Weinman A."/>
            <person name="Muench P."/>
            <person name="Garrido Oter R."/>
            <person name="Ver Loren van Themaat E."/>
            <person name="Dallerey J.-F."/>
            <person name="Damm U."/>
            <person name="Henrissat B."/>
            <person name="Lespinet O."/>
            <person name="Thon M."/>
            <person name="Kemen E."/>
            <person name="McHardy A.C."/>
            <person name="Schulze-Lefert P."/>
            <person name="O'Connell R.J."/>
        </authorList>
    </citation>
    <scope>NUCLEOTIDE SEQUENCE [LARGE SCALE GENOMIC DNA]</scope>
    <source>
        <strain evidence="2 3">MAFF 238704</strain>
    </source>
</reference>
<feature type="compositionally biased region" description="Basic and acidic residues" evidence="1">
    <location>
        <begin position="381"/>
        <end position="394"/>
    </location>
</feature>
<feature type="compositionally biased region" description="Pro residues" evidence="1">
    <location>
        <begin position="635"/>
        <end position="647"/>
    </location>
</feature>
<dbReference type="Proteomes" id="UP000076584">
    <property type="component" value="Unassembled WGS sequence"/>
</dbReference>
<feature type="region of interest" description="Disordered" evidence="1">
    <location>
        <begin position="520"/>
        <end position="553"/>
    </location>
</feature>
<evidence type="ECO:0000313" key="3">
    <source>
        <dbReference type="Proteomes" id="UP000076584"/>
    </source>
</evidence>
<evidence type="ECO:0000313" key="2">
    <source>
        <dbReference type="EMBL" id="KZL88257.1"/>
    </source>
</evidence>
<sequence length="857" mass="95399">MAPKERTWLSKAAARNDFSLQTQKIDDAYERQGRLGEEPRRRRIKSSRVSGRVKASSQADPSNSVSQPSVPHYSSAYTDSSGLRRDISHAYPSSSTARTQSLFQLNREPGSVVSPEEAFQAHSKSTRGGSQSKTAINRDTGASTDRPHHGKQQSSYSLEDTIDDKKNGRNENPRDQAPEISVHLDDNVDGYYCCGCGIRRSDEHHRVRKFNPGDPAWRNFCKPCHAKHLASGDDKTMKAYGNLCFSCGFARSSHFNKEHPIQRGQRPIKNFCAYCMKQISKKAFVPTETLVGSSSDESDFESDRQQNDEKAPVGRKSGQETRHSVSHHQKPMDLNFDILNCVENLGDDADEYSPLEFVAERLCKRRSARANDGTPFTGGQRRSEWPTADGHEDNVEASPATGTKYQAPAVENGSTQPLHQQTDGDMVSGFCNSPLIHNCPPVTRSIDAPATLKQPITAKDSGMEAGSSLLTLDSNSPSKRATFSERVEVRTSPTYWQREHSEDDGLYAKFRHEHYHEELREGRKAVPLKDPLIDPNGQSARQPHLPNYGIDEESFDSWGAPGFGYNSSTSSSGSGQPHPSTLYIPKGFDTKDGPGPCDGLSDSNEMRPNPSNRQHQPYNGNSSSCDQGKENQPCPTKPIAPEGPSPPFSSFDDSRCSENAYWSNWFSQHDGPCASYADSSWCPEGPYSNYASHSAQTDEHSGFSGSFSGDYHFYKDTNFNATCPSKDQEANPDDRSFHQDSSDSAHQRYSRTSDRQWAYNDTEPFNIHEGFKKPRPRFPRSFPDHSVDRGPDVGHDTPYDTDVPFNTSTTKKTLHEPKLPTVGFAMEIPDDMSDSDVHNLLIPGYDNYVPWRETSST</sequence>
<protein>
    <submittedName>
        <fullName evidence="2">Uncharacterized protein</fullName>
    </submittedName>
</protein>
<name>A0A162Q9G7_COLIC</name>
<feature type="compositionally biased region" description="Basic and acidic residues" evidence="1">
    <location>
        <begin position="726"/>
        <end position="754"/>
    </location>
</feature>
<feature type="region of interest" description="Disordered" evidence="1">
    <location>
        <begin position="369"/>
        <end position="399"/>
    </location>
</feature>
<dbReference type="AlphaFoldDB" id="A0A162Q9G7"/>